<evidence type="ECO:0000313" key="4">
    <source>
        <dbReference type="Proteomes" id="UP001163947"/>
    </source>
</evidence>
<feature type="region of interest" description="Disordered" evidence="1">
    <location>
        <begin position="1"/>
        <end position="52"/>
    </location>
</feature>
<keyword evidence="2" id="KW-0812">Transmembrane</keyword>
<feature type="transmembrane region" description="Helical" evidence="2">
    <location>
        <begin position="203"/>
        <end position="227"/>
    </location>
</feature>
<dbReference type="EMBL" id="CP106982">
    <property type="protein sequence ID" value="UYF96602.1"/>
    <property type="molecule type" value="Genomic_DNA"/>
</dbReference>
<proteinExistence type="predicted"/>
<dbReference type="GeneID" id="83621353"/>
<name>A0AA46SG38_9NOCA</name>
<dbReference type="AlphaFoldDB" id="A0AA46SG38"/>
<keyword evidence="2" id="KW-1133">Transmembrane helix</keyword>
<feature type="transmembrane region" description="Helical" evidence="2">
    <location>
        <begin position="136"/>
        <end position="154"/>
    </location>
</feature>
<dbReference type="Proteomes" id="UP001163947">
    <property type="component" value="Chromosome"/>
</dbReference>
<evidence type="ECO:0000256" key="1">
    <source>
        <dbReference type="SAM" id="MobiDB-lite"/>
    </source>
</evidence>
<feature type="transmembrane region" description="Helical" evidence="2">
    <location>
        <begin position="281"/>
        <end position="305"/>
    </location>
</feature>
<evidence type="ECO:0000256" key="2">
    <source>
        <dbReference type="SAM" id="Phobius"/>
    </source>
</evidence>
<keyword evidence="2" id="KW-0472">Membrane</keyword>
<sequence>MVPRAAEAGSGWLRGSGEDSGDSQGVTMSNGFAPDPSFRRGPGPREPDPAPVVGGSPRWMVGLAIVAGGLVLALSVFLEWGHINDMYYDDGTRTSATASMNGIGDAMVTLGGLDPDYVGFVESNAAAALEDETGSAGVWAIWLGLLVAGAGLTSMGMRVRAAAAVTVAVLALIGFVTALSQMFNVRGAVFDNNVDWSQGEFSAGFGLVLACALTLVLLGLAVTAFVLERLARAAVSAPVSARPTEPIPSPGTDPIPPRRPSPPVAGPSRAPGMPATFGVRAAAFVLDWVLIGVVVFVVLAMWTVLNSALLQSETARVVWFAGIGVLAWATPVLYFALTEARTGRTAGHGHPP</sequence>
<gene>
    <name evidence="3" type="ORF">OCS65_13010</name>
</gene>
<feature type="transmembrane region" description="Helical" evidence="2">
    <location>
        <begin position="161"/>
        <end position="183"/>
    </location>
</feature>
<protein>
    <submittedName>
        <fullName evidence="3">Uncharacterized protein</fullName>
    </submittedName>
</protein>
<evidence type="ECO:0000313" key="3">
    <source>
        <dbReference type="EMBL" id="UYF96602.1"/>
    </source>
</evidence>
<feature type="region of interest" description="Disordered" evidence="1">
    <location>
        <begin position="241"/>
        <end position="269"/>
    </location>
</feature>
<accession>A0AA46SG38</accession>
<reference evidence="3" key="1">
    <citation type="submission" date="2022-09" db="EMBL/GenBank/DDBJ databases">
        <title>The genome sequence of Rhodococcus aetherivorans N1.</title>
        <authorList>
            <person name="Jiang W."/>
        </authorList>
    </citation>
    <scope>NUCLEOTIDE SEQUENCE</scope>
    <source>
        <strain evidence="3">N1</strain>
    </source>
</reference>
<feature type="transmembrane region" description="Helical" evidence="2">
    <location>
        <begin position="317"/>
        <end position="337"/>
    </location>
</feature>
<dbReference type="RefSeq" id="WP_263510310.1">
    <property type="nucleotide sequence ID" value="NZ_CP106982.1"/>
</dbReference>
<feature type="transmembrane region" description="Helical" evidence="2">
    <location>
        <begin position="59"/>
        <end position="78"/>
    </location>
</feature>
<feature type="compositionally biased region" description="Pro residues" evidence="1">
    <location>
        <begin position="245"/>
        <end position="265"/>
    </location>
</feature>
<organism evidence="3 4">
    <name type="scientific">Rhodococcus aetherivorans</name>
    <dbReference type="NCBI Taxonomy" id="191292"/>
    <lineage>
        <taxon>Bacteria</taxon>
        <taxon>Bacillati</taxon>
        <taxon>Actinomycetota</taxon>
        <taxon>Actinomycetes</taxon>
        <taxon>Mycobacteriales</taxon>
        <taxon>Nocardiaceae</taxon>
        <taxon>Rhodococcus</taxon>
    </lineage>
</organism>